<dbReference type="InterPro" id="IPR018062">
    <property type="entry name" value="HTH_AraC-typ_CS"/>
</dbReference>
<evidence type="ECO:0000256" key="2">
    <source>
        <dbReference type="ARBA" id="ARBA00023125"/>
    </source>
</evidence>
<dbReference type="InterPro" id="IPR009057">
    <property type="entry name" value="Homeodomain-like_sf"/>
</dbReference>
<reference evidence="5" key="1">
    <citation type="submission" date="2017-12" db="EMBL/GenBank/DDBJ databases">
        <title>First report on the novel genomospecies/subspecies of Pectobacterium carotovorum in Russia.</title>
        <authorList>
            <person name="Shirshikov F.V."/>
            <person name="Miroshnikov K."/>
            <person name="Toshakov S.V."/>
            <person name="Kabanova A.P."/>
            <person name="Barannik A.P."/>
            <person name="Shneider M."/>
            <person name="Ignatov A.N."/>
            <person name="Miroshnikov K.A."/>
        </authorList>
    </citation>
    <scope>NUCLEOTIDE SEQUENCE [LARGE SCALE GENOMIC DNA]</scope>
    <source>
        <strain evidence="5">F131</strain>
    </source>
</reference>
<dbReference type="GO" id="GO:0003700">
    <property type="term" value="F:DNA-binding transcription factor activity"/>
    <property type="evidence" value="ECO:0007669"/>
    <property type="project" value="InterPro"/>
</dbReference>
<sequence length="318" mass="35483">MTATPLTPPNSVISQKNETQLAEFVRAIDARTQGSGDVDTSIDGLTFFRREAPTYPVTCMIEPSVVLVAQGEKRIWIGGEAYRYDTSHFLLTSLDLPANSEVITASRQEPCLGLTLKLDLRIVAELIAQGCLPPRRDRGASSSAGIGSATSAILRPFGRLLELLEEPEAIPVLAPLLQREIHFRLLMSDQATRLRHIASIDSQGHRIARAIGWLKLHYAAPLRVEELAARVQMSTPTFHQHFRKLTSMSPLQYQKWIRLNEARRLMLNEHLDVSSAAFKVGYESPSQFSREYRRLFGVPAKKDITALRAQIPSSGMRS</sequence>
<keyword evidence="3" id="KW-0804">Transcription</keyword>
<accession>A0A855MFW7</accession>
<dbReference type="SMART" id="SM00342">
    <property type="entry name" value="HTH_ARAC"/>
    <property type="match status" value="1"/>
</dbReference>
<dbReference type="EMBL" id="PDVW01000012">
    <property type="protein sequence ID" value="POY49747.1"/>
    <property type="molecule type" value="Genomic_DNA"/>
</dbReference>
<dbReference type="PROSITE" id="PS00041">
    <property type="entry name" value="HTH_ARAC_FAMILY_1"/>
    <property type="match status" value="1"/>
</dbReference>
<dbReference type="Pfam" id="PF06719">
    <property type="entry name" value="AraC_N"/>
    <property type="match status" value="1"/>
</dbReference>
<dbReference type="PANTHER" id="PTHR43436">
    <property type="entry name" value="ARAC-FAMILY TRANSCRIPTIONAL REGULATOR"/>
    <property type="match status" value="1"/>
</dbReference>
<evidence type="ECO:0000313" key="6">
    <source>
        <dbReference type="EMBL" id="QPK15741.1"/>
    </source>
</evidence>
<keyword evidence="1" id="KW-0805">Transcription regulation</keyword>
<evidence type="ECO:0000256" key="3">
    <source>
        <dbReference type="ARBA" id="ARBA00023163"/>
    </source>
</evidence>
<evidence type="ECO:0000256" key="1">
    <source>
        <dbReference type="ARBA" id="ARBA00023015"/>
    </source>
</evidence>
<dbReference type="AlphaFoldDB" id="A0A855MFW7"/>
<dbReference type="PANTHER" id="PTHR43436:SF1">
    <property type="entry name" value="TRANSCRIPTIONAL REGULATORY PROTEIN"/>
    <property type="match status" value="1"/>
</dbReference>
<dbReference type="InterPro" id="IPR009594">
    <property type="entry name" value="Tscrpt_reg_HTH_AraC_N"/>
</dbReference>
<dbReference type="Gene3D" id="1.10.10.60">
    <property type="entry name" value="Homeodomain-like"/>
    <property type="match status" value="2"/>
</dbReference>
<evidence type="ECO:0000313" key="5">
    <source>
        <dbReference type="EMBL" id="POY49747.1"/>
    </source>
</evidence>
<proteinExistence type="predicted"/>
<reference evidence="6 7" key="2">
    <citation type="submission" date="2020-11" db="EMBL/GenBank/DDBJ databases">
        <title>Complete genome sequence of Pectobacterium versatile F131.</title>
        <authorList>
            <person name="Shirshikov F.V."/>
            <person name="Miroshnikov K."/>
            <person name="Toshakov S.V."/>
            <person name="Kabanova A.P."/>
            <person name="Barannik A.P."/>
            <person name="Shneider M."/>
            <person name="Ignatov A.N."/>
            <person name="Miroshnikov K.A."/>
            <person name="Mikhailova Y.V."/>
            <person name="Shelenkov A."/>
            <person name="Yanushevich Y.G."/>
            <person name="Evseev P.V."/>
        </authorList>
    </citation>
    <scope>NUCLEOTIDE SEQUENCE [LARGE SCALE GENOMIC DNA]</scope>
    <source>
        <strain evidence="6 7">F131</strain>
    </source>
</reference>
<evidence type="ECO:0000313" key="7">
    <source>
        <dbReference type="Proteomes" id="UP000237284"/>
    </source>
</evidence>
<dbReference type="EMBL" id="CP065030">
    <property type="protein sequence ID" value="QPK15741.1"/>
    <property type="molecule type" value="Genomic_DNA"/>
</dbReference>
<dbReference type="Pfam" id="PF12833">
    <property type="entry name" value="HTH_18"/>
    <property type="match status" value="1"/>
</dbReference>
<protein>
    <submittedName>
        <fullName evidence="5">AraC family transcriptional regulator</fullName>
    </submittedName>
</protein>
<dbReference type="Proteomes" id="UP000237284">
    <property type="component" value="Chromosome"/>
</dbReference>
<organism evidence="5">
    <name type="scientific">Pectobacterium versatile</name>
    <dbReference type="NCBI Taxonomy" id="2488639"/>
    <lineage>
        <taxon>Bacteria</taxon>
        <taxon>Pseudomonadati</taxon>
        <taxon>Pseudomonadota</taxon>
        <taxon>Gammaproteobacteria</taxon>
        <taxon>Enterobacterales</taxon>
        <taxon>Pectobacteriaceae</taxon>
        <taxon>Pectobacterium</taxon>
    </lineage>
</organism>
<dbReference type="InterPro" id="IPR018060">
    <property type="entry name" value="HTH_AraC"/>
</dbReference>
<gene>
    <name evidence="6" type="ORF">F131LOC_020990</name>
    <name evidence="5" type="ORF">F131LOC_02397</name>
</gene>
<dbReference type="RefSeq" id="WP_103971645.1">
    <property type="nucleotide sequence ID" value="NZ_CP065030.1"/>
</dbReference>
<keyword evidence="2" id="KW-0238">DNA-binding</keyword>
<evidence type="ECO:0000259" key="4">
    <source>
        <dbReference type="PROSITE" id="PS01124"/>
    </source>
</evidence>
<name>A0A855MFW7_9GAMM</name>
<feature type="domain" description="HTH araC/xylS-type" evidence="4">
    <location>
        <begin position="208"/>
        <end position="306"/>
    </location>
</feature>
<dbReference type="SUPFAM" id="SSF46689">
    <property type="entry name" value="Homeodomain-like"/>
    <property type="match status" value="2"/>
</dbReference>
<dbReference type="GO" id="GO:0043565">
    <property type="term" value="F:sequence-specific DNA binding"/>
    <property type="evidence" value="ECO:0007669"/>
    <property type="project" value="InterPro"/>
</dbReference>
<dbReference type="PROSITE" id="PS01124">
    <property type="entry name" value="HTH_ARAC_FAMILY_2"/>
    <property type="match status" value="1"/>
</dbReference>